<keyword evidence="3" id="KW-1185">Reference proteome</keyword>
<dbReference type="AlphaFoldDB" id="A0A1H9TR42"/>
<dbReference type="Proteomes" id="UP000199503">
    <property type="component" value="Unassembled WGS sequence"/>
</dbReference>
<sequence>MNYRSGFVLLQFLKEAKAMTRSSEVGQHLDDAIAFITAGSGDGPPYHRGKPLVTHLKAAALAAGQADEPEISNRLTDFAEYAAGEIPLTLLEHFYEPGTKESSEQMMRSMLQIGLQRCTELLTEFTRHRPDATADDARRWMRDVSRVMERWKIGEDRLGGVKLPRNIPDSLTWFSRIQLVLAEDPGTREHLTEELAEELADVPGAEALAQAVQWHRRKTALDRLRSVVESPGSSEKDIHDELKQQTWIFGGRYVEELSRRRLAPGDELDIPLLRGDGALHVVELKKADVPGLIEKPRSHPAVGIDVHRAMTQVANYLRSLDENRERILTEHGIECRRSFATVLIGHPSFVRGPYTAEEISGAFRTYNATLSRIEVMTYQELIESAERTLALDAR</sequence>
<evidence type="ECO:0000259" key="1">
    <source>
        <dbReference type="Pfam" id="PF14082"/>
    </source>
</evidence>
<dbReference type="InterPro" id="IPR025359">
    <property type="entry name" value="SduA_C"/>
</dbReference>
<organism evidence="2 3">
    <name type="scientific">Lentzea albida</name>
    <dbReference type="NCBI Taxonomy" id="65499"/>
    <lineage>
        <taxon>Bacteria</taxon>
        <taxon>Bacillati</taxon>
        <taxon>Actinomycetota</taxon>
        <taxon>Actinomycetes</taxon>
        <taxon>Pseudonocardiales</taxon>
        <taxon>Pseudonocardiaceae</taxon>
        <taxon>Lentzea</taxon>
    </lineage>
</organism>
<dbReference type="Pfam" id="PF14082">
    <property type="entry name" value="SduA_C"/>
    <property type="match status" value="1"/>
</dbReference>
<dbReference type="RefSeq" id="WP_143091754.1">
    <property type="nucleotide sequence ID" value="NZ_FOFV01000014.1"/>
</dbReference>
<feature type="domain" description="Shedu protein SduA C-terminal" evidence="1">
    <location>
        <begin position="233"/>
        <end position="382"/>
    </location>
</feature>
<gene>
    <name evidence="2" type="ORF">SAMN04488000_114120</name>
</gene>
<dbReference type="STRING" id="65499.SAMN04488000_114120"/>
<name>A0A1H9TR42_9PSEU</name>
<dbReference type="OrthoDB" id="5148202at2"/>
<proteinExistence type="predicted"/>
<accession>A0A1H9TR42</accession>
<evidence type="ECO:0000313" key="3">
    <source>
        <dbReference type="Proteomes" id="UP000199503"/>
    </source>
</evidence>
<dbReference type="EMBL" id="FOFV01000014">
    <property type="protein sequence ID" value="SER99133.1"/>
    <property type="molecule type" value="Genomic_DNA"/>
</dbReference>
<protein>
    <recommendedName>
        <fullName evidence="1">Shedu protein SduA C-terminal domain-containing protein</fullName>
    </recommendedName>
</protein>
<reference evidence="3" key="1">
    <citation type="submission" date="2016-10" db="EMBL/GenBank/DDBJ databases">
        <authorList>
            <person name="Varghese N."/>
            <person name="Submissions S."/>
        </authorList>
    </citation>
    <scope>NUCLEOTIDE SEQUENCE [LARGE SCALE GENOMIC DNA]</scope>
    <source>
        <strain evidence="3">DSM 44437</strain>
    </source>
</reference>
<evidence type="ECO:0000313" key="2">
    <source>
        <dbReference type="EMBL" id="SER99133.1"/>
    </source>
</evidence>